<organism evidence="1 2">
    <name type="scientific">Colletotrichum incanum</name>
    <name type="common">Soybean anthracnose fungus</name>
    <dbReference type="NCBI Taxonomy" id="1573173"/>
    <lineage>
        <taxon>Eukaryota</taxon>
        <taxon>Fungi</taxon>
        <taxon>Dikarya</taxon>
        <taxon>Ascomycota</taxon>
        <taxon>Pezizomycotina</taxon>
        <taxon>Sordariomycetes</taxon>
        <taxon>Hypocreomycetidae</taxon>
        <taxon>Glomerellales</taxon>
        <taxon>Glomerellaceae</taxon>
        <taxon>Colletotrichum</taxon>
        <taxon>Colletotrichum spaethianum species complex</taxon>
    </lineage>
</organism>
<sequence length="73" mass="8316">MPYTFCRGRGLRCRIIKRSLKYGECVRRGRACNTSGVALNSLLRIISESRRLENKEEAAKELLSACRDALRQA</sequence>
<accession>A0A167BEH2</accession>
<proteinExistence type="predicted"/>
<comment type="caution">
    <text evidence="1">The sequence shown here is derived from an EMBL/GenBank/DDBJ whole genome shotgun (WGS) entry which is preliminary data.</text>
</comment>
<protein>
    <submittedName>
        <fullName evidence="1">Uncharacterized protein</fullName>
    </submittedName>
</protein>
<evidence type="ECO:0000313" key="2">
    <source>
        <dbReference type="Proteomes" id="UP000076584"/>
    </source>
</evidence>
<dbReference type="Proteomes" id="UP000076584">
    <property type="component" value="Unassembled WGS sequence"/>
</dbReference>
<reference evidence="1 2" key="1">
    <citation type="submission" date="2015-06" db="EMBL/GenBank/DDBJ databases">
        <title>Survival trade-offs in plant roots during colonization by closely related pathogenic and mutualistic fungi.</title>
        <authorList>
            <person name="Hacquard S."/>
            <person name="Kracher B."/>
            <person name="Hiruma K."/>
            <person name="Weinman A."/>
            <person name="Muench P."/>
            <person name="Garrido Oter R."/>
            <person name="Ver Loren van Themaat E."/>
            <person name="Dallerey J.-F."/>
            <person name="Damm U."/>
            <person name="Henrissat B."/>
            <person name="Lespinet O."/>
            <person name="Thon M."/>
            <person name="Kemen E."/>
            <person name="McHardy A.C."/>
            <person name="Schulze-Lefert P."/>
            <person name="O'Connell R.J."/>
        </authorList>
    </citation>
    <scope>NUCLEOTIDE SEQUENCE [LARGE SCALE GENOMIC DNA]</scope>
    <source>
        <strain evidence="1 2">MAFF 238704</strain>
    </source>
</reference>
<name>A0A167BEH2_COLIC</name>
<keyword evidence="2" id="KW-1185">Reference proteome</keyword>
<dbReference type="AlphaFoldDB" id="A0A167BEH2"/>
<evidence type="ECO:0000313" key="1">
    <source>
        <dbReference type="EMBL" id="KZL81232.1"/>
    </source>
</evidence>
<dbReference type="EMBL" id="LFIW01001711">
    <property type="protein sequence ID" value="KZL81232.1"/>
    <property type="molecule type" value="Genomic_DNA"/>
</dbReference>
<gene>
    <name evidence="1" type="ORF">CI238_13058</name>
</gene>